<comment type="similarity">
    <text evidence="1">Belongs to the peptidase S10 family.</text>
</comment>
<dbReference type="AlphaFoldDB" id="A0AB34KC88"/>
<keyword evidence="3" id="KW-0645">Protease</keyword>
<dbReference type="EMBL" id="JAAQHG020000047">
    <property type="protein sequence ID" value="KAL1582570.1"/>
    <property type="molecule type" value="Genomic_DNA"/>
</dbReference>
<protein>
    <submittedName>
        <fullName evidence="8">Uncharacterized protein</fullName>
    </submittedName>
</protein>
<dbReference type="Proteomes" id="UP000803884">
    <property type="component" value="Unassembled WGS sequence"/>
</dbReference>
<keyword evidence="7" id="KW-0732">Signal</keyword>
<dbReference type="Gene3D" id="3.40.50.1820">
    <property type="entry name" value="alpha/beta hydrolase"/>
    <property type="match status" value="1"/>
</dbReference>
<keyword evidence="9" id="KW-1185">Reference proteome</keyword>
<dbReference type="InterPro" id="IPR001563">
    <property type="entry name" value="Peptidase_S10"/>
</dbReference>
<dbReference type="PRINTS" id="PR00724">
    <property type="entry name" value="CRBOXYPTASEC"/>
</dbReference>
<feature type="chain" id="PRO_5044235489" evidence="7">
    <location>
        <begin position="23"/>
        <end position="602"/>
    </location>
</feature>
<reference evidence="8 9" key="1">
    <citation type="journal article" date="2020" name="Microbiol. Resour. Announc.">
        <title>Draft Genome Sequence of a Cladosporium Species Isolated from the Mesophotic Ascidian Didemnum maculosum.</title>
        <authorList>
            <person name="Gioti A."/>
            <person name="Siaperas R."/>
            <person name="Nikolaivits E."/>
            <person name="Le Goff G."/>
            <person name="Ouazzani J."/>
            <person name="Kotoulas G."/>
            <person name="Topakas E."/>
        </authorList>
    </citation>
    <scope>NUCLEOTIDE SEQUENCE [LARGE SCALE GENOMIC DNA]</scope>
    <source>
        <strain evidence="8 9">TM138-S3</strain>
    </source>
</reference>
<evidence type="ECO:0000256" key="3">
    <source>
        <dbReference type="ARBA" id="ARBA00022670"/>
    </source>
</evidence>
<keyword evidence="5" id="KW-0325">Glycoprotein</keyword>
<evidence type="ECO:0000256" key="2">
    <source>
        <dbReference type="ARBA" id="ARBA00022645"/>
    </source>
</evidence>
<keyword evidence="2" id="KW-0121">Carboxypeptidase</keyword>
<evidence type="ECO:0000256" key="7">
    <source>
        <dbReference type="SAM" id="SignalP"/>
    </source>
</evidence>
<evidence type="ECO:0000313" key="8">
    <source>
        <dbReference type="EMBL" id="KAL1582570.1"/>
    </source>
</evidence>
<evidence type="ECO:0000256" key="6">
    <source>
        <dbReference type="SAM" id="MobiDB-lite"/>
    </source>
</evidence>
<comment type="caution">
    <text evidence="8">The sequence shown here is derived from an EMBL/GenBank/DDBJ whole genome shotgun (WGS) entry which is preliminary data.</text>
</comment>
<sequence>MARPKTAAASLLSLSALPLALSQFVQGPANLTKTEGYYNLTVRYKEVASEICELTPGVKSYSGYVDVAPQQSVFWWFFEARNVDPEEAPLTVWINGGPGSSSMIGLFEEIGPCWISEEGAVEYNEFAWNNVSNMLFVDHPAQVGFSYSDPVPGYVDANMGNIIALPNATCPDYALDMGTCGTYSSPNVSNTANTTEGAAPSMWKTLQGFMGAFPEYSANGVHFATESYGGHYGPIFNEYFLTQNELIQEDKLPGAHEIDLQSVMIGNGWYDPRIQYQAFYWFTVSPGNTYDYRPYNSSVESMIYNALYGPGNCYDQSIDCNNRGENALCEVADTFCYNNVESVLGRYAGRSEYDIRELVPDPFPYGYWRDYLNSAKIQQALGAFVNYTGDGGSTVGSAFGNTGDDDRESGTVAASRSLADQGVYTVHFAGDSDFICNWAGIEVVMDHIDAPGYSEAGYVNISTSDAIVHGQVKQSDNVAFARIYESGHEVPFYQPLVALEMFERVVSGFDVATGERRVAKGEGFKTVGTPKSTYREGNATVQFEVVPEGSTYNTTTNEPDLPAGDGTEAAAKSKRGLSGRSTKMLSRRANQQVSRPVRLPRF</sequence>
<dbReference type="PANTHER" id="PTHR11802:SF64">
    <property type="entry name" value="CARBOXYPEPTIDASE"/>
    <property type="match status" value="1"/>
</dbReference>
<evidence type="ECO:0000256" key="5">
    <source>
        <dbReference type="ARBA" id="ARBA00023180"/>
    </source>
</evidence>
<dbReference type="SUPFAM" id="SSF53474">
    <property type="entry name" value="alpha/beta-Hydrolases"/>
    <property type="match status" value="1"/>
</dbReference>
<evidence type="ECO:0000256" key="1">
    <source>
        <dbReference type="ARBA" id="ARBA00009431"/>
    </source>
</evidence>
<dbReference type="GO" id="GO:0004185">
    <property type="term" value="F:serine-type carboxypeptidase activity"/>
    <property type="evidence" value="ECO:0007669"/>
    <property type="project" value="InterPro"/>
</dbReference>
<gene>
    <name evidence="8" type="ORF">WHR41_08510</name>
</gene>
<proteinExistence type="inferred from homology"/>
<dbReference type="RefSeq" id="XP_069225677.1">
    <property type="nucleotide sequence ID" value="XM_069377114.1"/>
</dbReference>
<dbReference type="GO" id="GO:0006508">
    <property type="term" value="P:proteolysis"/>
    <property type="evidence" value="ECO:0007669"/>
    <property type="project" value="UniProtKB-KW"/>
</dbReference>
<feature type="signal peptide" evidence="7">
    <location>
        <begin position="1"/>
        <end position="22"/>
    </location>
</feature>
<dbReference type="InterPro" id="IPR029058">
    <property type="entry name" value="AB_hydrolase_fold"/>
</dbReference>
<name>A0AB34KC88_9PEZI</name>
<dbReference type="Pfam" id="PF00450">
    <property type="entry name" value="Peptidase_S10"/>
    <property type="match status" value="1"/>
</dbReference>
<keyword evidence="4" id="KW-0378">Hydrolase</keyword>
<feature type="compositionally biased region" description="Polar residues" evidence="6">
    <location>
        <begin position="579"/>
        <end position="594"/>
    </location>
</feature>
<dbReference type="GO" id="GO:0000324">
    <property type="term" value="C:fungal-type vacuole"/>
    <property type="evidence" value="ECO:0007669"/>
    <property type="project" value="TreeGrafter"/>
</dbReference>
<evidence type="ECO:0000256" key="4">
    <source>
        <dbReference type="ARBA" id="ARBA00022801"/>
    </source>
</evidence>
<dbReference type="GeneID" id="96009952"/>
<dbReference type="PANTHER" id="PTHR11802">
    <property type="entry name" value="SERINE PROTEASE FAMILY S10 SERINE CARBOXYPEPTIDASE"/>
    <property type="match status" value="1"/>
</dbReference>
<feature type="region of interest" description="Disordered" evidence="6">
    <location>
        <begin position="548"/>
        <end position="602"/>
    </location>
</feature>
<evidence type="ECO:0000313" key="9">
    <source>
        <dbReference type="Proteomes" id="UP000803884"/>
    </source>
</evidence>
<organism evidence="8 9">
    <name type="scientific">Cladosporium halotolerans</name>
    <dbReference type="NCBI Taxonomy" id="1052096"/>
    <lineage>
        <taxon>Eukaryota</taxon>
        <taxon>Fungi</taxon>
        <taxon>Dikarya</taxon>
        <taxon>Ascomycota</taxon>
        <taxon>Pezizomycotina</taxon>
        <taxon>Dothideomycetes</taxon>
        <taxon>Dothideomycetidae</taxon>
        <taxon>Cladosporiales</taxon>
        <taxon>Cladosporiaceae</taxon>
        <taxon>Cladosporium</taxon>
    </lineage>
</organism>
<accession>A0AB34KC88</accession>